<sequence length="981" mass="106882">MRLAKFVFGLLIATSVQAQPTGSQSSSPHPNLKVTSRAVVVDVIVTDSSGNPVAGLKRDAFKVTDQGHAQTISFFEEHGAVPTAHAVEMPKLPPGVFTNFSPFPQPQVLNVLLLDSLNTPMESHSNVHSQVMQFLGDTKPGTRSAIFTMGLALHFVQGFNDDPAVLMASLKNKKNNEVEPSVMLKGEDEANAQQKLIRMMNVPVDSHGNTAASAGMAGDLQQFMAKQDTSRSVDRMFVTLANLQRLAAFLQGFPGRKNIIWFAAKVPGVFLPGGETGNPAIDDEIEKTLTMLTAARAAIYPVDPGGSDNTDLLNAQLLAEQSGGQAFATITRLSGVIEKITSSSAHFYTLSYTLNDPKMDGRFRKIHVAVSGGNYSLSYRRGYFVLDGTRPGSTMSIGNEKQGAQNTKAVDPLLPLMDLGMPQAQQILYKIRVVPDAAENKVAEKTHANHYKIDFAIDQNDLKLKLHADGLHKGELNVSLIVYDRYGNVVTHEDHLAQLIIKPDVYAIFQNSGVQLHAEVSIPKGNYWLRTGVYDPGSGKVGTMEVALSSVNPSKVSTDPTENWAGGVAQLHREEPGSATLKRTARSVLVDVVVTDDSGMAVEGLQQGDFEIKENGRRQAINFFEPHFLSSSASTEPLTAVTPKMFTNVSGSPLNQSVNVLLMDAQNTQMMDQGYVRMQMVKCLASLSPGIRIGVFALGDRLWKIQGFMEDSSIPLRSIAQLAADPSHSPLLPALEISEEQETDPKQDVNLEISSGHVAESAAALDGFLKQEVSFEPNRQLLVTLDSLQTIAQYLARIPGRKNLIWFLGSFPLCLRDAGEGITHCPLEGEYRKTINALASARVSVYPVDATRVFDERERGRGSRPSAAPSLLAGEAIPKRNSGVVSGTDSPFFGFISDETWAEGTGGNSFHGNRLNEEIARAINDGAAYYTLSYTPTDQKEKGRERKIQISLKHAEYKLSYRRSYYELTPKELRISGEADH</sequence>
<evidence type="ECO:0000256" key="1">
    <source>
        <dbReference type="SAM" id="SignalP"/>
    </source>
</evidence>
<organism evidence="2 3">
    <name type="scientific">Occallatibacter riparius</name>
    <dbReference type="NCBI Taxonomy" id="1002689"/>
    <lineage>
        <taxon>Bacteria</taxon>
        <taxon>Pseudomonadati</taxon>
        <taxon>Acidobacteriota</taxon>
        <taxon>Terriglobia</taxon>
        <taxon>Terriglobales</taxon>
        <taxon>Acidobacteriaceae</taxon>
        <taxon>Occallatibacter</taxon>
    </lineage>
</organism>
<reference evidence="2" key="1">
    <citation type="submission" date="2021-04" db="EMBL/GenBank/DDBJ databases">
        <title>Phylogenetic analysis of Acidobacteriaceae.</title>
        <authorList>
            <person name="Qiu L."/>
            <person name="Zhang Q."/>
        </authorList>
    </citation>
    <scope>NUCLEOTIDE SEQUENCE</scope>
    <source>
        <strain evidence="2">DSM 25168</strain>
    </source>
</reference>
<keyword evidence="1" id="KW-0732">Signal</keyword>
<evidence type="ECO:0000313" key="3">
    <source>
        <dbReference type="Proteomes" id="UP001059380"/>
    </source>
</evidence>
<accession>A0A9J7BU98</accession>
<protein>
    <submittedName>
        <fullName evidence="2">VWA domain-containing protein</fullName>
    </submittedName>
</protein>
<keyword evidence="3" id="KW-1185">Reference proteome</keyword>
<dbReference type="AlphaFoldDB" id="A0A9J7BU98"/>
<feature type="chain" id="PRO_5039914446" evidence="1">
    <location>
        <begin position="19"/>
        <end position="981"/>
    </location>
</feature>
<feature type="signal peptide" evidence="1">
    <location>
        <begin position="1"/>
        <end position="18"/>
    </location>
</feature>
<gene>
    <name evidence="2" type="ORF">MOP44_05040</name>
</gene>
<dbReference type="EMBL" id="CP093313">
    <property type="protein sequence ID" value="UWZ85306.1"/>
    <property type="molecule type" value="Genomic_DNA"/>
</dbReference>
<dbReference type="NCBIfam" id="TIGR03436">
    <property type="entry name" value="acidobact_VWFA"/>
    <property type="match status" value="2"/>
</dbReference>
<dbReference type="RefSeq" id="WP_260794823.1">
    <property type="nucleotide sequence ID" value="NZ_CP093313.1"/>
</dbReference>
<dbReference type="Proteomes" id="UP001059380">
    <property type="component" value="Chromosome"/>
</dbReference>
<evidence type="ECO:0000313" key="2">
    <source>
        <dbReference type="EMBL" id="UWZ85306.1"/>
    </source>
</evidence>
<name>A0A9J7BU98_9BACT</name>
<dbReference type="InterPro" id="IPR017802">
    <property type="entry name" value="VWFA-rel_acidobac-type"/>
</dbReference>
<proteinExistence type="predicted"/>
<dbReference type="KEGG" id="orp:MOP44_05040"/>